<name>A0A1Y5EMX3_COLPS</name>
<evidence type="ECO:0000313" key="3">
    <source>
        <dbReference type="Proteomes" id="UP000243053"/>
    </source>
</evidence>
<dbReference type="Proteomes" id="UP000243053">
    <property type="component" value="Unassembled WGS sequence"/>
</dbReference>
<dbReference type="AlphaFoldDB" id="A0A1Y5EMX3"/>
<dbReference type="EMBL" id="MAAF01000025">
    <property type="protein sequence ID" value="OUR83820.1"/>
    <property type="molecule type" value="Genomic_DNA"/>
</dbReference>
<dbReference type="InterPro" id="IPR010499">
    <property type="entry name" value="AraC_E-bd"/>
</dbReference>
<dbReference type="Gene3D" id="3.20.80.10">
    <property type="entry name" value="Regulatory factor, effector binding domain"/>
    <property type="match status" value="1"/>
</dbReference>
<protein>
    <recommendedName>
        <fullName evidence="1">AraC effector-binding domain-containing protein</fullName>
    </recommendedName>
</protein>
<dbReference type="InterPro" id="IPR050908">
    <property type="entry name" value="SmbC-like"/>
</dbReference>
<feature type="domain" description="AraC effector-binding" evidence="1">
    <location>
        <begin position="1"/>
        <end position="154"/>
    </location>
</feature>
<comment type="caution">
    <text evidence="2">The sequence shown here is derived from an EMBL/GenBank/DDBJ whole genome shotgun (WGS) entry which is preliminary data.</text>
</comment>
<dbReference type="PANTHER" id="PTHR40055">
    <property type="entry name" value="TRANSCRIPTIONAL REGULATOR YGIV-RELATED"/>
    <property type="match status" value="1"/>
</dbReference>
<evidence type="ECO:0000313" key="2">
    <source>
        <dbReference type="EMBL" id="OUR83820.1"/>
    </source>
</evidence>
<proteinExistence type="predicted"/>
<organism evidence="2 3">
    <name type="scientific">Colwellia psychrerythraea</name>
    <name type="common">Vibrio psychroerythus</name>
    <dbReference type="NCBI Taxonomy" id="28229"/>
    <lineage>
        <taxon>Bacteria</taxon>
        <taxon>Pseudomonadati</taxon>
        <taxon>Pseudomonadota</taxon>
        <taxon>Gammaproteobacteria</taxon>
        <taxon>Alteromonadales</taxon>
        <taxon>Colwelliaceae</taxon>
        <taxon>Colwellia</taxon>
    </lineage>
</organism>
<dbReference type="PANTHER" id="PTHR40055:SF1">
    <property type="entry name" value="TRANSCRIPTIONAL REGULATOR YGIV-RELATED"/>
    <property type="match status" value="1"/>
</dbReference>
<dbReference type="SMART" id="SM00871">
    <property type="entry name" value="AraC_E_bind"/>
    <property type="match status" value="1"/>
</dbReference>
<reference evidence="3" key="1">
    <citation type="journal article" date="2017" name="Proc. Natl. Acad. Sci. U.S.A.">
        <title>Simulation of Deepwater Horizon oil plume reveals substrate specialization within a complex community of hydrocarbon degraders.</title>
        <authorList>
            <person name="Hu P."/>
            <person name="Dubinsky E.A."/>
            <person name="Probst A.J."/>
            <person name="Wang J."/>
            <person name="Sieber C.M.K."/>
            <person name="Tom L.M."/>
            <person name="Gardinali P."/>
            <person name="Banfield J.F."/>
            <person name="Atlas R.M."/>
            <person name="Andersen G.L."/>
        </authorList>
    </citation>
    <scope>NUCLEOTIDE SEQUENCE [LARGE SCALE GENOMIC DNA]</scope>
</reference>
<dbReference type="SUPFAM" id="SSF55136">
    <property type="entry name" value="Probable bacterial effector-binding domain"/>
    <property type="match status" value="1"/>
</dbReference>
<dbReference type="InterPro" id="IPR011256">
    <property type="entry name" value="Reg_factor_effector_dom_sf"/>
</dbReference>
<dbReference type="InterPro" id="IPR029442">
    <property type="entry name" value="GyrI-like"/>
</dbReference>
<sequence length="154" mass="17335">MDVEIVNFPETKVAVIEHHGSLALEHESVIKLVSWCIENKLPPSNLHRSYGVHYNDPNKTAPADYRVDFCVSIVHDVEKNSQGVVTKIIPANRCAKTRHLGSRKNISAALTLYQEWLPQSGEQLAAFPVFFHYVNVGPQVLESEMITDVYLPIL</sequence>
<evidence type="ECO:0000259" key="1">
    <source>
        <dbReference type="SMART" id="SM00871"/>
    </source>
</evidence>
<accession>A0A1Y5EMX3</accession>
<dbReference type="Pfam" id="PF06445">
    <property type="entry name" value="GyrI-like"/>
    <property type="match status" value="1"/>
</dbReference>
<gene>
    <name evidence="2" type="ORF">A9Q75_04140</name>
</gene>